<dbReference type="AlphaFoldDB" id="A0A256ISR9"/>
<name>A0A256ISR9_9EURY</name>
<proteinExistence type="predicted"/>
<protein>
    <submittedName>
        <fullName evidence="1">Uncharacterized protein</fullName>
    </submittedName>
</protein>
<sequence>MKRRAVLAAVGTTALSTAGCLRVPGRDGRSDSCADGTHFSLQRVTASHGRNEFATYIESLSYATRTLVIRALESETGVATSRSYYSLHPPKEYVVTESTDFYRVEATDLDATETTGYAYAVDLDVDGSSLPDDARVHALPDLPAHDRESLLGAVGDPHLLHAPHYSFSPVFAYEHEGLRDRSMFVPETDGRHLRWNDVLLRLVFDERRTVEITSTTVSTELVAESPEAFFSHVRGERGTVLDPLTDRQRDVVAQAIEGTYTECRPYSDAFGGLRGQLSDEGGRHHALARYDGDWYFVHLSR</sequence>
<gene>
    <name evidence="1" type="ORF">DJ70_01220</name>
</gene>
<dbReference type="Proteomes" id="UP000216308">
    <property type="component" value="Unassembled WGS sequence"/>
</dbReference>
<dbReference type="EMBL" id="NHPJ01000008">
    <property type="protein sequence ID" value="OYR59167.1"/>
    <property type="molecule type" value="Genomic_DNA"/>
</dbReference>
<organism evidence="1 2">
    <name type="scientific">Halorubrum halodurans</name>
    <dbReference type="NCBI Taxonomy" id="1383851"/>
    <lineage>
        <taxon>Archaea</taxon>
        <taxon>Methanobacteriati</taxon>
        <taxon>Methanobacteriota</taxon>
        <taxon>Stenosarchaea group</taxon>
        <taxon>Halobacteria</taxon>
        <taxon>Halobacteriales</taxon>
        <taxon>Haloferacaceae</taxon>
        <taxon>Halorubrum</taxon>
    </lineage>
</organism>
<accession>A0A256ISR9</accession>
<evidence type="ECO:0000313" key="1">
    <source>
        <dbReference type="EMBL" id="OYR59167.1"/>
    </source>
</evidence>
<reference evidence="1 2" key="1">
    <citation type="journal article" date="2014" name="Front. Microbiol.">
        <title>Population and genomic analysis of the genus Halorubrum.</title>
        <authorList>
            <person name="Fullmer M.S."/>
            <person name="Soucy S.M."/>
            <person name="Swithers K.S."/>
            <person name="Makkay A.M."/>
            <person name="Wheeler R."/>
            <person name="Ventosa A."/>
            <person name="Gogarten J.P."/>
            <person name="Papke R.T."/>
        </authorList>
    </citation>
    <scope>NUCLEOTIDE SEQUENCE [LARGE SCALE GENOMIC DNA]</scope>
    <source>
        <strain evidence="1 2">Cb34</strain>
    </source>
</reference>
<dbReference type="PROSITE" id="PS51257">
    <property type="entry name" value="PROKAR_LIPOPROTEIN"/>
    <property type="match status" value="1"/>
</dbReference>
<evidence type="ECO:0000313" key="2">
    <source>
        <dbReference type="Proteomes" id="UP000216308"/>
    </source>
</evidence>
<keyword evidence="2" id="KW-1185">Reference proteome</keyword>
<comment type="caution">
    <text evidence="1">The sequence shown here is derived from an EMBL/GenBank/DDBJ whole genome shotgun (WGS) entry which is preliminary data.</text>
</comment>